<reference evidence="10" key="1">
    <citation type="submission" date="2024-02" db="EMBL/GenBank/DDBJ databases">
        <title>Genome sequences of strain Gemmobacter sp. JM10B15.</title>
        <authorList>
            <person name="Zhang M."/>
        </authorList>
    </citation>
    <scope>NUCLEOTIDE SEQUENCE</scope>
    <source>
        <strain evidence="10">JM10B15</strain>
    </source>
</reference>
<gene>
    <name evidence="10" type="ORF">V6590_04435</name>
</gene>
<evidence type="ECO:0000256" key="9">
    <source>
        <dbReference type="SAM" id="Phobius"/>
    </source>
</evidence>
<evidence type="ECO:0000256" key="6">
    <source>
        <dbReference type="ARBA" id="ARBA00022692"/>
    </source>
</evidence>
<dbReference type="SUPFAM" id="SSF53448">
    <property type="entry name" value="Nucleotide-diphospho-sugar transferases"/>
    <property type="match status" value="1"/>
</dbReference>
<comment type="pathway">
    <text evidence="2">Lipid metabolism; sphingolipid metabolism.</text>
</comment>
<evidence type="ECO:0000313" key="11">
    <source>
        <dbReference type="Proteomes" id="UP001431963"/>
    </source>
</evidence>
<keyword evidence="4" id="KW-0328">Glycosyltransferase</keyword>
<evidence type="ECO:0000256" key="8">
    <source>
        <dbReference type="ARBA" id="ARBA00023136"/>
    </source>
</evidence>
<sequence length="378" mass="41755">MSGILFLAAGLLLVVHLASVALYLYRLARPMVAPSRIGHPFVTLLRPVCGLTHAERETLRSSFTQDYPDYEVIFCAETETDPAVPFLRQLMAEYPAIRARLLIGQDRVTRNPKLNNVWKGWHGAEADWICMTDSNLLLPPDYLARVVAQWGPTTGCVSAPPVGMAPQGWAARLECAFLNGNQARMQYAADSIGPAYAQGKTLFFHKPLLEGAGGLRALGRDLAEDVAATRLVRGLGLQVSLARLPFAQPIGRRRLSDVWARQLRWARVRRAGFPVLYALEPLNGAVLPVLFVMGGLAGAGAPMTWAIGYLALWYLAEGWLMRRAGWPSRTGDLWLLPLRDLLLPALWLASFRRRGFDWHGKPMGEADDAARPVMVPAE</sequence>
<dbReference type="InterPro" id="IPR025993">
    <property type="entry name" value="Ceramide_glucosylTrfase"/>
</dbReference>
<comment type="subcellular location">
    <subcellularLocation>
        <location evidence="1">Membrane</location>
        <topology evidence="1">Multi-pass membrane protein</topology>
    </subcellularLocation>
</comment>
<accession>A0ABU8BRQ7</accession>
<evidence type="ECO:0000256" key="2">
    <source>
        <dbReference type="ARBA" id="ARBA00004760"/>
    </source>
</evidence>
<comment type="pathway">
    <text evidence="3">Sphingolipid metabolism.</text>
</comment>
<dbReference type="PANTHER" id="PTHR12726:SF0">
    <property type="entry name" value="CERAMIDE GLUCOSYLTRANSFERASE"/>
    <property type="match status" value="1"/>
</dbReference>
<keyword evidence="8 9" id="KW-0472">Membrane</keyword>
<keyword evidence="11" id="KW-1185">Reference proteome</keyword>
<evidence type="ECO:0000256" key="5">
    <source>
        <dbReference type="ARBA" id="ARBA00022679"/>
    </source>
</evidence>
<dbReference type="Gene3D" id="3.90.550.10">
    <property type="entry name" value="Spore Coat Polysaccharide Biosynthesis Protein SpsA, Chain A"/>
    <property type="match status" value="1"/>
</dbReference>
<comment type="caution">
    <text evidence="10">The sequence shown here is derived from an EMBL/GenBank/DDBJ whole genome shotgun (WGS) entry which is preliminary data.</text>
</comment>
<evidence type="ECO:0000256" key="4">
    <source>
        <dbReference type="ARBA" id="ARBA00022676"/>
    </source>
</evidence>
<dbReference type="EMBL" id="JBALHR010000002">
    <property type="protein sequence ID" value="MEH7827387.1"/>
    <property type="molecule type" value="Genomic_DNA"/>
</dbReference>
<keyword evidence="7 9" id="KW-1133">Transmembrane helix</keyword>
<keyword evidence="5" id="KW-0808">Transferase</keyword>
<dbReference type="PANTHER" id="PTHR12726">
    <property type="entry name" value="CERAMIDE GLUCOSYLTRANSFERASE"/>
    <property type="match status" value="1"/>
</dbReference>
<evidence type="ECO:0000313" key="10">
    <source>
        <dbReference type="EMBL" id="MEH7827387.1"/>
    </source>
</evidence>
<evidence type="ECO:0000256" key="3">
    <source>
        <dbReference type="ARBA" id="ARBA00004991"/>
    </source>
</evidence>
<evidence type="ECO:0000256" key="7">
    <source>
        <dbReference type="ARBA" id="ARBA00022989"/>
    </source>
</evidence>
<dbReference type="RefSeq" id="WP_335420148.1">
    <property type="nucleotide sequence ID" value="NZ_JBALHR010000002.1"/>
</dbReference>
<organism evidence="10 11">
    <name type="scientific">Gemmobacter denitrificans</name>
    <dbReference type="NCBI Taxonomy" id="3123040"/>
    <lineage>
        <taxon>Bacteria</taxon>
        <taxon>Pseudomonadati</taxon>
        <taxon>Pseudomonadota</taxon>
        <taxon>Alphaproteobacteria</taxon>
        <taxon>Rhodobacterales</taxon>
        <taxon>Paracoccaceae</taxon>
        <taxon>Gemmobacter</taxon>
    </lineage>
</organism>
<protein>
    <submittedName>
        <fullName evidence="10">Ceramide glucosyltransferase</fullName>
    </submittedName>
</protein>
<feature type="transmembrane region" description="Helical" evidence="9">
    <location>
        <begin position="289"/>
        <end position="315"/>
    </location>
</feature>
<keyword evidence="6 9" id="KW-0812">Transmembrane</keyword>
<dbReference type="Proteomes" id="UP001431963">
    <property type="component" value="Unassembled WGS sequence"/>
</dbReference>
<dbReference type="Pfam" id="PF13506">
    <property type="entry name" value="Glyco_transf_21"/>
    <property type="match status" value="1"/>
</dbReference>
<dbReference type="InterPro" id="IPR029044">
    <property type="entry name" value="Nucleotide-diphossugar_trans"/>
</dbReference>
<evidence type="ECO:0000256" key="1">
    <source>
        <dbReference type="ARBA" id="ARBA00004141"/>
    </source>
</evidence>
<name>A0ABU8BRQ7_9RHOB</name>
<proteinExistence type="predicted"/>
<dbReference type="CDD" id="cd02520">
    <property type="entry name" value="Glucosylceramide_synthase"/>
    <property type="match status" value="1"/>
</dbReference>